<dbReference type="GO" id="GO:0005886">
    <property type="term" value="C:plasma membrane"/>
    <property type="evidence" value="ECO:0007669"/>
    <property type="project" value="UniProtKB-SubCell"/>
</dbReference>
<feature type="transmembrane region" description="Helical" evidence="7">
    <location>
        <begin position="50"/>
        <end position="70"/>
    </location>
</feature>
<keyword evidence="4 7" id="KW-0812">Transmembrane</keyword>
<evidence type="ECO:0000256" key="5">
    <source>
        <dbReference type="ARBA" id="ARBA00022989"/>
    </source>
</evidence>
<dbReference type="EMBL" id="RBIL01000002">
    <property type="protein sequence ID" value="RKQ88076.1"/>
    <property type="molecule type" value="Genomic_DNA"/>
</dbReference>
<evidence type="ECO:0000256" key="1">
    <source>
        <dbReference type="ARBA" id="ARBA00004651"/>
    </source>
</evidence>
<sequence>MVESMESTRTDLALLAVRVVVGITFLLHGLDKLGDLSGTEQGFDGMGIPAPGLMAPLVAVLETVGGIALILGALAPLFAIGLAIDMLVAGLTAHTGNGFFVSDGGYELVLLLGVAALGIAIAGAGRFSVDATLRLGRRVPGYPGGERGTLA</sequence>
<gene>
    <name evidence="8" type="ORF">C8N24_6115</name>
</gene>
<dbReference type="AlphaFoldDB" id="A0A660L2F6"/>
<name>A0A660L2F6_9ACTN</name>
<dbReference type="PANTHER" id="PTHR33452:SF1">
    <property type="entry name" value="INNER MEMBRANE PROTEIN YPHA-RELATED"/>
    <property type="match status" value="1"/>
</dbReference>
<keyword evidence="3" id="KW-1003">Cell membrane</keyword>
<evidence type="ECO:0000256" key="2">
    <source>
        <dbReference type="ARBA" id="ARBA00006679"/>
    </source>
</evidence>
<organism evidence="8 9">
    <name type="scientific">Solirubrobacter pauli</name>
    <dbReference type="NCBI Taxonomy" id="166793"/>
    <lineage>
        <taxon>Bacteria</taxon>
        <taxon>Bacillati</taxon>
        <taxon>Actinomycetota</taxon>
        <taxon>Thermoleophilia</taxon>
        <taxon>Solirubrobacterales</taxon>
        <taxon>Solirubrobacteraceae</taxon>
        <taxon>Solirubrobacter</taxon>
    </lineage>
</organism>
<keyword evidence="9" id="KW-1185">Reference proteome</keyword>
<feature type="transmembrane region" description="Helical" evidence="7">
    <location>
        <begin position="108"/>
        <end position="129"/>
    </location>
</feature>
<comment type="caution">
    <text evidence="8">The sequence shown here is derived from an EMBL/GenBank/DDBJ whole genome shotgun (WGS) entry which is preliminary data.</text>
</comment>
<protein>
    <submittedName>
        <fullName evidence="8">Putative oxidoreductase</fullName>
    </submittedName>
</protein>
<dbReference type="InterPro" id="IPR032808">
    <property type="entry name" value="DoxX"/>
</dbReference>
<evidence type="ECO:0000313" key="9">
    <source>
        <dbReference type="Proteomes" id="UP000278962"/>
    </source>
</evidence>
<accession>A0A660L2F6</accession>
<dbReference type="Proteomes" id="UP000278962">
    <property type="component" value="Unassembled WGS sequence"/>
</dbReference>
<dbReference type="Pfam" id="PF07681">
    <property type="entry name" value="DoxX"/>
    <property type="match status" value="1"/>
</dbReference>
<keyword evidence="5 7" id="KW-1133">Transmembrane helix</keyword>
<reference evidence="8 9" key="1">
    <citation type="submission" date="2018-10" db="EMBL/GenBank/DDBJ databases">
        <title>Genomic Encyclopedia of Archaeal and Bacterial Type Strains, Phase II (KMG-II): from individual species to whole genera.</title>
        <authorList>
            <person name="Goeker M."/>
        </authorList>
    </citation>
    <scope>NUCLEOTIDE SEQUENCE [LARGE SCALE GENOMIC DNA]</scope>
    <source>
        <strain evidence="8 9">DSM 14954</strain>
    </source>
</reference>
<evidence type="ECO:0000256" key="7">
    <source>
        <dbReference type="SAM" id="Phobius"/>
    </source>
</evidence>
<comment type="subcellular location">
    <subcellularLocation>
        <location evidence="1">Cell membrane</location>
        <topology evidence="1">Multi-pass membrane protein</topology>
    </subcellularLocation>
</comment>
<evidence type="ECO:0000256" key="6">
    <source>
        <dbReference type="ARBA" id="ARBA00023136"/>
    </source>
</evidence>
<dbReference type="PANTHER" id="PTHR33452">
    <property type="entry name" value="OXIDOREDUCTASE CATD-RELATED"/>
    <property type="match status" value="1"/>
</dbReference>
<proteinExistence type="inferred from homology"/>
<evidence type="ECO:0000313" key="8">
    <source>
        <dbReference type="EMBL" id="RKQ88076.1"/>
    </source>
</evidence>
<feature type="transmembrane region" description="Helical" evidence="7">
    <location>
        <begin position="12"/>
        <end position="30"/>
    </location>
</feature>
<comment type="similarity">
    <text evidence="2">Belongs to the DoxX family.</text>
</comment>
<keyword evidence="6 7" id="KW-0472">Membrane</keyword>
<dbReference type="InterPro" id="IPR051907">
    <property type="entry name" value="DoxX-like_oxidoreductase"/>
</dbReference>
<evidence type="ECO:0000256" key="3">
    <source>
        <dbReference type="ARBA" id="ARBA00022475"/>
    </source>
</evidence>
<evidence type="ECO:0000256" key="4">
    <source>
        <dbReference type="ARBA" id="ARBA00022692"/>
    </source>
</evidence>
<feature type="transmembrane region" description="Helical" evidence="7">
    <location>
        <begin position="77"/>
        <end position="96"/>
    </location>
</feature>